<feature type="region of interest" description="Disordered" evidence="1">
    <location>
        <begin position="80"/>
        <end position="230"/>
    </location>
</feature>
<proteinExistence type="predicted"/>
<feature type="region of interest" description="Disordered" evidence="1">
    <location>
        <begin position="1"/>
        <end position="59"/>
    </location>
</feature>
<evidence type="ECO:0000256" key="2">
    <source>
        <dbReference type="SAM" id="Phobius"/>
    </source>
</evidence>
<dbReference type="EMBL" id="VMSD01000003">
    <property type="protein sequence ID" value="KAF0847261.1"/>
    <property type="molecule type" value="Genomic_DNA"/>
</dbReference>
<dbReference type="RefSeq" id="WP_157101906.1">
    <property type="nucleotide sequence ID" value="NZ_VMSD01000003.1"/>
</dbReference>
<accession>A0ABQ6YP96</accession>
<evidence type="ECO:0000256" key="1">
    <source>
        <dbReference type="SAM" id="MobiDB-lite"/>
    </source>
</evidence>
<protein>
    <recommendedName>
        <fullName evidence="3">DUF8176 domain-containing protein</fullName>
    </recommendedName>
</protein>
<feature type="compositionally biased region" description="Basic and acidic residues" evidence="1">
    <location>
        <begin position="1"/>
        <end position="16"/>
    </location>
</feature>
<reference evidence="4 5" key="1">
    <citation type="submission" date="2019-07" db="EMBL/GenBank/DDBJ databases">
        <title>Genomic Encyclopedia of Type Strains, Phase IV (KMG-IV): sequencing the most valuable type-strain genomes for metagenomic binning, comparative biology and taxonomic classification.</title>
        <authorList>
            <person name="Goeker M."/>
        </authorList>
    </citation>
    <scope>NUCLEOTIDE SEQUENCE [LARGE SCALE GENOMIC DNA]</scope>
    <source>
        <strain evidence="4 5">DSM 44831</strain>
    </source>
</reference>
<evidence type="ECO:0000313" key="5">
    <source>
        <dbReference type="Proteomes" id="UP000798951"/>
    </source>
</evidence>
<feature type="transmembrane region" description="Helical" evidence="2">
    <location>
        <begin position="253"/>
        <end position="274"/>
    </location>
</feature>
<evidence type="ECO:0000259" key="3">
    <source>
        <dbReference type="Pfam" id="PF26527"/>
    </source>
</evidence>
<comment type="caution">
    <text evidence="4">The sequence shown here is derived from an EMBL/GenBank/DDBJ whole genome shotgun (WGS) entry which is preliminary data.</text>
</comment>
<dbReference type="Pfam" id="PF26527">
    <property type="entry name" value="DUF8176"/>
    <property type="match status" value="1"/>
</dbReference>
<evidence type="ECO:0000313" key="4">
    <source>
        <dbReference type="EMBL" id="KAF0847261.1"/>
    </source>
</evidence>
<name>A0ABQ6YP96_9NOCA</name>
<dbReference type="Proteomes" id="UP000798951">
    <property type="component" value="Unassembled WGS sequence"/>
</dbReference>
<keyword evidence="2" id="KW-1133">Transmembrane helix</keyword>
<keyword evidence="2" id="KW-0472">Membrane</keyword>
<keyword evidence="5" id="KW-1185">Reference proteome</keyword>
<organism evidence="4 5">
    <name type="scientific">Nocardia caishijiensis</name>
    <dbReference type="NCBI Taxonomy" id="184756"/>
    <lineage>
        <taxon>Bacteria</taxon>
        <taxon>Bacillati</taxon>
        <taxon>Actinomycetota</taxon>
        <taxon>Actinomycetes</taxon>
        <taxon>Mycobacteriales</taxon>
        <taxon>Nocardiaceae</taxon>
        <taxon>Nocardia</taxon>
    </lineage>
</organism>
<feature type="compositionally biased region" description="Low complexity" evidence="1">
    <location>
        <begin position="196"/>
        <end position="211"/>
    </location>
</feature>
<feature type="compositionally biased region" description="Basic and acidic residues" evidence="1">
    <location>
        <begin position="159"/>
        <end position="175"/>
    </location>
</feature>
<feature type="domain" description="DUF8176" evidence="3">
    <location>
        <begin position="300"/>
        <end position="418"/>
    </location>
</feature>
<sequence>MDRPEARRPTGARQHDPGSAGVPLRGALPRRRSREAGASGTGARHRIEGGPITPAGIPVVSLSAPVPARDAYATDRLPIVGGPLDPGAGRVDTPFTLANNGPDTDKLPIVSADAPPPEAPAPDEWASSEPPAPTGSVWPTSSWFEPHRPETARHAAASDTDRPEPVRSATRRRESTPPQQEPARAESGSTRPNIGAATAAASESATPPASADTGWSDRYTADWEPRPAPDYNGDDEVFARMIDRSKRRRAPRWVAPLAASVAGAILIGIGYFQFGGPAPESTSSSTTLATVAAPAPAVGQCPTEQIGGLVRGNGPGGTDSGVSAILAFQHAYYVARSGDQARTLVAGDAALPTGAQIQSGIDTIPVGTTHCLDITPGAFAGQYLVTITEYRPDEVPIVYNPQLVGTTKVGAKTLITSIGPVR</sequence>
<gene>
    <name evidence="4" type="ORF">FNL39_103158</name>
</gene>
<keyword evidence="2" id="KW-0812">Transmembrane</keyword>
<dbReference type="InterPro" id="IPR058489">
    <property type="entry name" value="DUF8176"/>
</dbReference>